<keyword evidence="2" id="KW-1185">Reference proteome</keyword>
<name>A0A0P8XY10_DROAN</name>
<dbReference type="InParanoid" id="A0A0P8XY10"/>
<evidence type="ECO:0000313" key="2">
    <source>
        <dbReference type="Proteomes" id="UP000007801"/>
    </source>
</evidence>
<evidence type="ECO:0000313" key="1">
    <source>
        <dbReference type="EMBL" id="KPU74350.1"/>
    </source>
</evidence>
<accession>A0A0P8XY10</accession>
<proteinExistence type="predicted"/>
<reference evidence="1 2" key="1">
    <citation type="journal article" date="2007" name="Nature">
        <title>Evolution of genes and genomes on the Drosophila phylogeny.</title>
        <authorList>
            <consortium name="Drosophila 12 Genomes Consortium"/>
            <person name="Clark A.G."/>
            <person name="Eisen M.B."/>
            <person name="Smith D.R."/>
            <person name="Bergman C.M."/>
            <person name="Oliver B."/>
            <person name="Markow T.A."/>
            <person name="Kaufman T.C."/>
            <person name="Kellis M."/>
            <person name="Gelbart W."/>
            <person name="Iyer V.N."/>
            <person name="Pollard D.A."/>
            <person name="Sackton T.B."/>
            <person name="Larracuente A.M."/>
            <person name="Singh N.D."/>
            <person name="Abad J.P."/>
            <person name="Abt D.N."/>
            <person name="Adryan B."/>
            <person name="Aguade M."/>
            <person name="Akashi H."/>
            <person name="Anderson W.W."/>
            <person name="Aquadro C.F."/>
            <person name="Ardell D.H."/>
            <person name="Arguello R."/>
            <person name="Artieri C.G."/>
            <person name="Barbash D.A."/>
            <person name="Barker D."/>
            <person name="Barsanti P."/>
            <person name="Batterham P."/>
            <person name="Batzoglou S."/>
            <person name="Begun D."/>
            <person name="Bhutkar A."/>
            <person name="Blanco E."/>
            <person name="Bosak S.A."/>
            <person name="Bradley R.K."/>
            <person name="Brand A.D."/>
            <person name="Brent M.R."/>
            <person name="Brooks A.N."/>
            <person name="Brown R.H."/>
            <person name="Butlin R.K."/>
            <person name="Caggese C."/>
            <person name="Calvi B.R."/>
            <person name="Bernardo de Carvalho A."/>
            <person name="Caspi A."/>
            <person name="Castrezana S."/>
            <person name="Celniker S.E."/>
            <person name="Chang J.L."/>
            <person name="Chapple C."/>
            <person name="Chatterji S."/>
            <person name="Chinwalla A."/>
            <person name="Civetta A."/>
            <person name="Clifton S.W."/>
            <person name="Comeron J.M."/>
            <person name="Costello J.C."/>
            <person name="Coyne J.A."/>
            <person name="Daub J."/>
            <person name="David R.G."/>
            <person name="Delcher A.L."/>
            <person name="Delehaunty K."/>
            <person name="Do C.B."/>
            <person name="Ebling H."/>
            <person name="Edwards K."/>
            <person name="Eickbush T."/>
            <person name="Evans J.D."/>
            <person name="Filipski A."/>
            <person name="Findeiss S."/>
            <person name="Freyhult E."/>
            <person name="Fulton L."/>
            <person name="Fulton R."/>
            <person name="Garcia A.C."/>
            <person name="Gardiner A."/>
            <person name="Garfield D.A."/>
            <person name="Garvin B.E."/>
            <person name="Gibson G."/>
            <person name="Gilbert D."/>
            <person name="Gnerre S."/>
            <person name="Godfrey J."/>
            <person name="Good R."/>
            <person name="Gotea V."/>
            <person name="Gravely B."/>
            <person name="Greenberg A.J."/>
            <person name="Griffiths-Jones S."/>
            <person name="Gross S."/>
            <person name="Guigo R."/>
            <person name="Gustafson E.A."/>
            <person name="Haerty W."/>
            <person name="Hahn M.W."/>
            <person name="Halligan D.L."/>
            <person name="Halpern A.L."/>
            <person name="Halter G.M."/>
            <person name="Han M.V."/>
            <person name="Heger A."/>
            <person name="Hillier L."/>
            <person name="Hinrichs A.S."/>
            <person name="Holmes I."/>
            <person name="Hoskins R.A."/>
            <person name="Hubisz M.J."/>
            <person name="Hultmark D."/>
            <person name="Huntley M.A."/>
            <person name="Jaffe D.B."/>
            <person name="Jagadeeshan S."/>
            <person name="Jeck W.R."/>
            <person name="Johnson J."/>
            <person name="Jones C.D."/>
            <person name="Jordan W.C."/>
            <person name="Karpen G.H."/>
            <person name="Kataoka E."/>
            <person name="Keightley P.D."/>
            <person name="Kheradpour P."/>
            <person name="Kirkness E.F."/>
            <person name="Koerich L.B."/>
            <person name="Kristiansen K."/>
            <person name="Kudrna D."/>
            <person name="Kulathinal R.J."/>
            <person name="Kumar S."/>
            <person name="Kwok R."/>
            <person name="Lander E."/>
            <person name="Langley C.H."/>
            <person name="Lapoint R."/>
            <person name="Lazzaro B.P."/>
            <person name="Lee S.J."/>
            <person name="Levesque L."/>
            <person name="Li R."/>
            <person name="Lin C.F."/>
            <person name="Lin M.F."/>
            <person name="Lindblad-Toh K."/>
            <person name="Llopart A."/>
            <person name="Long M."/>
            <person name="Low L."/>
            <person name="Lozovsky E."/>
            <person name="Lu J."/>
            <person name="Luo M."/>
            <person name="Machado C.A."/>
            <person name="Makalowski W."/>
            <person name="Marzo M."/>
            <person name="Matsuda M."/>
            <person name="Matzkin L."/>
            <person name="McAllister B."/>
            <person name="McBride C.S."/>
            <person name="McKernan B."/>
            <person name="McKernan K."/>
            <person name="Mendez-Lago M."/>
            <person name="Minx P."/>
            <person name="Mollenhauer M.U."/>
            <person name="Montooth K."/>
            <person name="Mount S.M."/>
            <person name="Mu X."/>
            <person name="Myers E."/>
            <person name="Negre B."/>
            <person name="Newfeld S."/>
            <person name="Nielsen R."/>
            <person name="Noor M.A."/>
            <person name="O'Grady P."/>
            <person name="Pachter L."/>
            <person name="Papaceit M."/>
            <person name="Parisi M.J."/>
            <person name="Parisi M."/>
            <person name="Parts L."/>
            <person name="Pedersen J.S."/>
            <person name="Pesole G."/>
            <person name="Phillippy A.M."/>
            <person name="Ponting C.P."/>
            <person name="Pop M."/>
            <person name="Porcelli D."/>
            <person name="Powell J.R."/>
            <person name="Prohaska S."/>
            <person name="Pruitt K."/>
            <person name="Puig M."/>
            <person name="Quesneville H."/>
            <person name="Ram K.R."/>
            <person name="Rand D."/>
            <person name="Rasmussen M.D."/>
            <person name="Reed L.K."/>
            <person name="Reenan R."/>
            <person name="Reily A."/>
            <person name="Remington K.A."/>
            <person name="Rieger T.T."/>
            <person name="Ritchie M.G."/>
            <person name="Robin C."/>
            <person name="Rogers Y.H."/>
            <person name="Rohde C."/>
            <person name="Rozas J."/>
            <person name="Rubenfield M.J."/>
            <person name="Ruiz A."/>
            <person name="Russo S."/>
            <person name="Salzberg S.L."/>
            <person name="Sanchez-Gracia A."/>
            <person name="Saranga D.J."/>
            <person name="Sato H."/>
            <person name="Schaeffer S.W."/>
            <person name="Schatz M.C."/>
            <person name="Schlenke T."/>
            <person name="Schwartz R."/>
            <person name="Segarra C."/>
            <person name="Singh R.S."/>
            <person name="Sirot L."/>
            <person name="Sirota M."/>
            <person name="Sisneros N.B."/>
            <person name="Smith C.D."/>
            <person name="Smith T.F."/>
            <person name="Spieth J."/>
            <person name="Stage D.E."/>
            <person name="Stark A."/>
            <person name="Stephan W."/>
            <person name="Strausberg R.L."/>
            <person name="Strempel S."/>
            <person name="Sturgill D."/>
            <person name="Sutton G."/>
            <person name="Sutton G.G."/>
            <person name="Tao W."/>
            <person name="Teichmann S."/>
            <person name="Tobari Y.N."/>
            <person name="Tomimura Y."/>
            <person name="Tsolas J.M."/>
            <person name="Valente V.L."/>
            <person name="Venter E."/>
            <person name="Venter J.C."/>
            <person name="Vicario S."/>
            <person name="Vieira F.G."/>
            <person name="Vilella A.J."/>
            <person name="Villasante A."/>
            <person name="Walenz B."/>
            <person name="Wang J."/>
            <person name="Wasserman M."/>
            <person name="Watts T."/>
            <person name="Wilson D."/>
            <person name="Wilson R.K."/>
            <person name="Wing R.A."/>
            <person name="Wolfner M.F."/>
            <person name="Wong A."/>
            <person name="Wong G.K."/>
            <person name="Wu C.I."/>
            <person name="Wu G."/>
            <person name="Yamamoto D."/>
            <person name="Yang H.P."/>
            <person name="Yang S.P."/>
            <person name="Yorke J.A."/>
            <person name="Yoshida K."/>
            <person name="Zdobnov E."/>
            <person name="Zhang P."/>
            <person name="Zhang Y."/>
            <person name="Zimin A.V."/>
            <person name="Baldwin J."/>
            <person name="Abdouelleil A."/>
            <person name="Abdulkadir J."/>
            <person name="Abebe A."/>
            <person name="Abera B."/>
            <person name="Abreu J."/>
            <person name="Acer S.C."/>
            <person name="Aftuck L."/>
            <person name="Alexander A."/>
            <person name="An P."/>
            <person name="Anderson E."/>
            <person name="Anderson S."/>
            <person name="Arachi H."/>
            <person name="Azer M."/>
            <person name="Bachantsang P."/>
            <person name="Barry A."/>
            <person name="Bayul T."/>
            <person name="Berlin A."/>
            <person name="Bessette D."/>
            <person name="Bloom T."/>
            <person name="Blye J."/>
            <person name="Boguslavskiy L."/>
            <person name="Bonnet C."/>
            <person name="Boukhgalter B."/>
            <person name="Bourzgui I."/>
            <person name="Brown A."/>
            <person name="Cahill P."/>
            <person name="Channer S."/>
            <person name="Cheshatsang Y."/>
            <person name="Chuda L."/>
            <person name="Citroen M."/>
            <person name="Collymore A."/>
            <person name="Cooke P."/>
            <person name="Costello M."/>
            <person name="D'Aco K."/>
            <person name="Daza R."/>
            <person name="De Haan G."/>
            <person name="DeGray S."/>
            <person name="DeMaso C."/>
            <person name="Dhargay N."/>
            <person name="Dooley K."/>
            <person name="Dooley E."/>
            <person name="Doricent M."/>
            <person name="Dorje P."/>
            <person name="Dorjee K."/>
            <person name="Dupes A."/>
            <person name="Elong R."/>
            <person name="Falk J."/>
            <person name="Farina A."/>
            <person name="Faro S."/>
            <person name="Ferguson D."/>
            <person name="Fisher S."/>
            <person name="Foley C.D."/>
            <person name="Franke A."/>
            <person name="Friedrich D."/>
            <person name="Gadbois L."/>
            <person name="Gearin G."/>
            <person name="Gearin C.R."/>
            <person name="Giannoukos G."/>
            <person name="Goode T."/>
            <person name="Graham J."/>
            <person name="Grandbois E."/>
            <person name="Grewal S."/>
            <person name="Gyaltsen K."/>
            <person name="Hafez N."/>
            <person name="Hagos B."/>
            <person name="Hall J."/>
            <person name="Henson C."/>
            <person name="Hollinger A."/>
            <person name="Honan T."/>
            <person name="Huard M.D."/>
            <person name="Hughes L."/>
            <person name="Hurhula B."/>
            <person name="Husby M.E."/>
            <person name="Kamat A."/>
            <person name="Kanga B."/>
            <person name="Kashin S."/>
            <person name="Khazanovich D."/>
            <person name="Kisner P."/>
            <person name="Lance K."/>
            <person name="Lara M."/>
            <person name="Lee W."/>
            <person name="Lennon N."/>
            <person name="Letendre F."/>
            <person name="LeVine R."/>
            <person name="Lipovsky A."/>
            <person name="Liu X."/>
            <person name="Liu J."/>
            <person name="Liu S."/>
            <person name="Lokyitsang T."/>
            <person name="Lokyitsang Y."/>
            <person name="Lubonja R."/>
            <person name="Lui A."/>
            <person name="MacDonald P."/>
            <person name="Magnisalis V."/>
            <person name="Maru K."/>
            <person name="Matthews C."/>
            <person name="McCusker W."/>
            <person name="McDonough S."/>
            <person name="Mehta T."/>
            <person name="Meldrim J."/>
            <person name="Meneus L."/>
            <person name="Mihai O."/>
            <person name="Mihalev A."/>
            <person name="Mihova T."/>
            <person name="Mittelman R."/>
            <person name="Mlenga V."/>
            <person name="Montmayeur A."/>
            <person name="Mulrain L."/>
            <person name="Navidi A."/>
            <person name="Naylor J."/>
            <person name="Negash T."/>
            <person name="Nguyen T."/>
            <person name="Nguyen N."/>
            <person name="Nicol R."/>
            <person name="Norbu C."/>
            <person name="Norbu N."/>
            <person name="Novod N."/>
            <person name="O'Neill B."/>
            <person name="Osman S."/>
            <person name="Markiewicz E."/>
            <person name="Oyono O.L."/>
            <person name="Patti C."/>
            <person name="Phunkhang P."/>
            <person name="Pierre F."/>
            <person name="Priest M."/>
            <person name="Raghuraman S."/>
            <person name="Rege F."/>
            <person name="Reyes R."/>
            <person name="Rise C."/>
            <person name="Rogov P."/>
            <person name="Ross K."/>
            <person name="Ryan E."/>
            <person name="Settipalli S."/>
            <person name="Shea T."/>
            <person name="Sherpa N."/>
            <person name="Shi L."/>
            <person name="Shih D."/>
            <person name="Sparrow T."/>
            <person name="Spaulding J."/>
            <person name="Stalker J."/>
            <person name="Stange-Thomann N."/>
            <person name="Stavropoulos S."/>
            <person name="Stone C."/>
            <person name="Strader C."/>
            <person name="Tesfaye S."/>
            <person name="Thomson T."/>
            <person name="Thoulutsang Y."/>
            <person name="Thoulutsang D."/>
            <person name="Topham K."/>
            <person name="Topping I."/>
            <person name="Tsamla T."/>
            <person name="Vassiliev H."/>
            <person name="Vo A."/>
            <person name="Wangchuk T."/>
            <person name="Wangdi T."/>
            <person name="Weiand M."/>
            <person name="Wilkinson J."/>
            <person name="Wilson A."/>
            <person name="Yadav S."/>
            <person name="Young G."/>
            <person name="Yu Q."/>
            <person name="Zembek L."/>
            <person name="Zhong D."/>
            <person name="Zimmer A."/>
            <person name="Zwirko Z."/>
            <person name="Jaffe D.B."/>
            <person name="Alvarez P."/>
            <person name="Brockman W."/>
            <person name="Butler J."/>
            <person name="Chin C."/>
            <person name="Gnerre S."/>
            <person name="Grabherr M."/>
            <person name="Kleber M."/>
            <person name="Mauceli E."/>
            <person name="MacCallum I."/>
        </authorList>
    </citation>
    <scope>NUCLEOTIDE SEQUENCE [LARGE SCALE GENOMIC DNA]</scope>
    <source>
        <strain evidence="2">Tucson 14024-0371.13</strain>
    </source>
</reference>
<organism evidence="1 2">
    <name type="scientific">Drosophila ananassae</name>
    <name type="common">Fruit fly</name>
    <dbReference type="NCBI Taxonomy" id="7217"/>
    <lineage>
        <taxon>Eukaryota</taxon>
        <taxon>Metazoa</taxon>
        <taxon>Ecdysozoa</taxon>
        <taxon>Arthropoda</taxon>
        <taxon>Hexapoda</taxon>
        <taxon>Insecta</taxon>
        <taxon>Pterygota</taxon>
        <taxon>Neoptera</taxon>
        <taxon>Endopterygota</taxon>
        <taxon>Diptera</taxon>
        <taxon>Brachycera</taxon>
        <taxon>Muscomorpha</taxon>
        <taxon>Ephydroidea</taxon>
        <taxon>Drosophilidae</taxon>
        <taxon>Drosophila</taxon>
        <taxon>Sophophora</taxon>
    </lineage>
</organism>
<protein>
    <submittedName>
        <fullName evidence="1">Uncharacterized protein</fullName>
    </submittedName>
</protein>
<dbReference type="EMBL" id="CH902624">
    <property type="protein sequence ID" value="KPU74350.1"/>
    <property type="molecule type" value="Genomic_DNA"/>
</dbReference>
<dbReference type="AlphaFoldDB" id="A0A0P8XY10"/>
<sequence length="111" mass="11847">MSACLCKDINTDELEAWEDEGLDKPQADDSSLIAVVVVVDVTVATGVAQDVGGAGGRGWGRGASGQTDRHIQVQYDKHNAAAGTWSTAYGTRSPLLPKSAFDIEFNLWIPR</sequence>
<gene>
    <name evidence="1" type="primary">Dana\GF26660</name>
    <name evidence="1" type="ORF">GF26660</name>
</gene>
<dbReference type="Proteomes" id="UP000007801">
    <property type="component" value="Unassembled WGS sequence"/>
</dbReference>